<feature type="region of interest" description="Disordered" evidence="1">
    <location>
        <begin position="1"/>
        <end position="40"/>
    </location>
</feature>
<gene>
    <name evidence="2" type="ORF">PCANC_20027</name>
</gene>
<sequence>MGRVGPWATCNPDPRPAGSRVGSGHHQGLKPGDPTRPNYSAGRVWAHLLLAGRPDGPIALRPEPCFHTRTSKRQPQPPSSPSNQGEESSSAKEKTDAVTSEPQTPKSPLPPHNSHSSNSDLEITAFVEKKKNTDPASLTSKPNKNAKTANDNKNELSVGQTNKKRKTTSHVWEHFHRKETEHPHWAG</sequence>
<dbReference type="AlphaFoldDB" id="A0A2N5S9C9"/>
<accession>A0A2N5S9C9</accession>
<feature type="region of interest" description="Disordered" evidence="1">
    <location>
        <begin position="54"/>
        <end position="187"/>
    </location>
</feature>
<evidence type="ECO:0000313" key="3">
    <source>
        <dbReference type="Proteomes" id="UP000235388"/>
    </source>
</evidence>
<protein>
    <submittedName>
        <fullName evidence="2">Uncharacterized protein</fullName>
    </submittedName>
</protein>
<evidence type="ECO:0000256" key="1">
    <source>
        <dbReference type="SAM" id="MobiDB-lite"/>
    </source>
</evidence>
<keyword evidence="3" id="KW-1185">Reference proteome</keyword>
<dbReference type="EMBL" id="PGCJ01001086">
    <property type="protein sequence ID" value="PLW09836.1"/>
    <property type="molecule type" value="Genomic_DNA"/>
</dbReference>
<organism evidence="2 3">
    <name type="scientific">Puccinia coronata f. sp. avenae</name>
    <dbReference type="NCBI Taxonomy" id="200324"/>
    <lineage>
        <taxon>Eukaryota</taxon>
        <taxon>Fungi</taxon>
        <taxon>Dikarya</taxon>
        <taxon>Basidiomycota</taxon>
        <taxon>Pucciniomycotina</taxon>
        <taxon>Pucciniomycetes</taxon>
        <taxon>Pucciniales</taxon>
        <taxon>Pucciniaceae</taxon>
        <taxon>Puccinia</taxon>
    </lineage>
</organism>
<reference evidence="2 3" key="1">
    <citation type="submission" date="2017-11" db="EMBL/GenBank/DDBJ databases">
        <title>De novo assembly and phasing of dikaryotic genomes from two isolates of Puccinia coronata f. sp. avenae, the causal agent of oat crown rust.</title>
        <authorList>
            <person name="Miller M.E."/>
            <person name="Zhang Y."/>
            <person name="Omidvar V."/>
            <person name="Sperschneider J."/>
            <person name="Schwessinger B."/>
            <person name="Raley C."/>
            <person name="Palmer J.M."/>
            <person name="Garnica D."/>
            <person name="Upadhyaya N."/>
            <person name="Rathjen J."/>
            <person name="Taylor J.M."/>
            <person name="Park R.F."/>
            <person name="Dodds P.N."/>
            <person name="Hirsch C.D."/>
            <person name="Kianian S.F."/>
            <person name="Figueroa M."/>
        </authorList>
    </citation>
    <scope>NUCLEOTIDE SEQUENCE [LARGE SCALE GENOMIC DNA]</scope>
    <source>
        <strain evidence="2">12NC29</strain>
    </source>
</reference>
<name>A0A2N5S9C9_9BASI</name>
<evidence type="ECO:0000313" key="2">
    <source>
        <dbReference type="EMBL" id="PLW09836.1"/>
    </source>
</evidence>
<proteinExistence type="predicted"/>
<feature type="compositionally biased region" description="Low complexity" evidence="1">
    <location>
        <begin position="141"/>
        <end position="151"/>
    </location>
</feature>
<feature type="compositionally biased region" description="Basic and acidic residues" evidence="1">
    <location>
        <begin position="171"/>
        <end position="187"/>
    </location>
</feature>
<dbReference type="Proteomes" id="UP000235388">
    <property type="component" value="Unassembled WGS sequence"/>
</dbReference>
<comment type="caution">
    <text evidence="2">The sequence shown here is derived from an EMBL/GenBank/DDBJ whole genome shotgun (WGS) entry which is preliminary data.</text>
</comment>